<protein>
    <recommendedName>
        <fullName evidence="3">DUF2442 domain-containing protein</fullName>
    </recommendedName>
</protein>
<dbReference type="Proteomes" id="UP000502041">
    <property type="component" value="Chromosome"/>
</dbReference>
<evidence type="ECO:0000313" key="1">
    <source>
        <dbReference type="EMBL" id="QJC56986.1"/>
    </source>
</evidence>
<dbReference type="KEGG" id="pvac:HC248_02297"/>
<keyword evidence="2" id="KW-1185">Reference proteome</keyword>
<gene>
    <name evidence="1" type="ORF">HC248_02297</name>
</gene>
<dbReference type="Gene3D" id="3.30.2020.40">
    <property type="entry name" value="Uncharacterised protein PF10387, DUF2442"/>
    <property type="match status" value="1"/>
</dbReference>
<sequence length="90" mass="10287">MHGTLTSAPEITHISKNGIWILLGNEELLLAFDLFPWFEKATIAQIHDVNWPTIDHLYWPQLDIDISVQSIRNPDQFPLVADHSSSNHKS</sequence>
<dbReference type="AlphaFoldDB" id="A0A6H2HBZ1"/>
<evidence type="ECO:0000313" key="2">
    <source>
        <dbReference type="Proteomes" id="UP000502041"/>
    </source>
</evidence>
<dbReference type="EMBL" id="CP051461">
    <property type="protein sequence ID" value="QJC56986.1"/>
    <property type="molecule type" value="Genomic_DNA"/>
</dbReference>
<reference evidence="1 2" key="1">
    <citation type="submission" date="2020-04" db="EMBL/GenBank/DDBJ databases">
        <title>Complete genome of a Psychrophilic, Marine, Gas Vacuolate Bacterium Polaromonas vacuolata KCTC 22033T.</title>
        <authorList>
            <person name="Hwang K."/>
            <person name="Kim K.M."/>
        </authorList>
    </citation>
    <scope>NUCLEOTIDE SEQUENCE [LARGE SCALE GENOMIC DNA]</scope>
    <source>
        <strain evidence="1 2">KCTC 22033</strain>
    </source>
</reference>
<proteinExistence type="predicted"/>
<name>A0A6H2HBZ1_9BURK</name>
<evidence type="ECO:0008006" key="3">
    <source>
        <dbReference type="Google" id="ProtNLM"/>
    </source>
</evidence>
<dbReference type="InterPro" id="IPR018841">
    <property type="entry name" value="DUF2442"/>
</dbReference>
<dbReference type="Pfam" id="PF10387">
    <property type="entry name" value="DUF2442"/>
    <property type="match status" value="1"/>
</dbReference>
<dbReference type="RefSeq" id="WP_168922561.1">
    <property type="nucleotide sequence ID" value="NZ_CP051461.1"/>
</dbReference>
<organism evidence="1 2">
    <name type="scientific">Polaromonas vacuolata</name>
    <dbReference type="NCBI Taxonomy" id="37448"/>
    <lineage>
        <taxon>Bacteria</taxon>
        <taxon>Pseudomonadati</taxon>
        <taxon>Pseudomonadota</taxon>
        <taxon>Betaproteobacteria</taxon>
        <taxon>Burkholderiales</taxon>
        <taxon>Comamonadaceae</taxon>
        <taxon>Polaromonas</taxon>
    </lineage>
</organism>
<accession>A0A6H2HBZ1</accession>